<keyword evidence="2" id="KW-1185">Reference proteome</keyword>
<gene>
    <name evidence="1" type="ORF">SAMN04488067_104261</name>
</gene>
<evidence type="ECO:0000313" key="2">
    <source>
        <dbReference type="Proteomes" id="UP000324020"/>
    </source>
</evidence>
<dbReference type="EMBL" id="FNBO01000004">
    <property type="protein sequence ID" value="SDF45961.1"/>
    <property type="molecule type" value="Genomic_DNA"/>
</dbReference>
<organism evidence="1 2">
    <name type="scientific">Halorubrum xinjiangense</name>
    <dbReference type="NCBI Taxonomy" id="261291"/>
    <lineage>
        <taxon>Archaea</taxon>
        <taxon>Methanobacteriati</taxon>
        <taxon>Methanobacteriota</taxon>
        <taxon>Stenosarchaea group</taxon>
        <taxon>Halobacteria</taxon>
        <taxon>Halobacteriales</taxon>
        <taxon>Haloferacaceae</taxon>
        <taxon>Halorubrum</taxon>
    </lineage>
</organism>
<evidence type="ECO:0000313" key="1">
    <source>
        <dbReference type="EMBL" id="SDF45961.1"/>
    </source>
</evidence>
<sequence length="66" mass="7190">MWHVVRVGGLKQEWDEIRRRHDDDVRISFTNAAVNGVDGGFGRGPGGVTVDCEVCQGSVSGFVGWD</sequence>
<dbReference type="AlphaFoldDB" id="A0A1G7L9B6"/>
<dbReference type="Proteomes" id="UP000324020">
    <property type="component" value="Unassembled WGS sequence"/>
</dbReference>
<protein>
    <submittedName>
        <fullName evidence="1">Uncharacterized protein</fullName>
    </submittedName>
</protein>
<proteinExistence type="predicted"/>
<accession>A0A1G7L9B6</accession>
<reference evidence="1 2" key="1">
    <citation type="submission" date="2016-10" db="EMBL/GenBank/DDBJ databases">
        <authorList>
            <person name="Varghese N."/>
            <person name="Submissions S."/>
        </authorList>
    </citation>
    <scope>NUCLEOTIDE SEQUENCE [LARGE SCALE GENOMIC DNA]</scope>
    <source>
        <strain evidence="1 2">CGMCC 1.3527</strain>
    </source>
</reference>
<name>A0A1G7L9B6_9EURY</name>